<sequence>MNEKSVVSKYLEYRENVLKYTNIDMNLELENDEQVLKSMQLVDDYSYYESSNVRAYLKTGTPNNK</sequence>
<evidence type="ECO:0000313" key="2">
    <source>
        <dbReference type="EMBL" id="RHF80123.1"/>
    </source>
</evidence>
<accession>A0A173ZDW5</accession>
<dbReference type="EMBL" id="CYYR01000006">
    <property type="protein sequence ID" value="CUN73388.1"/>
    <property type="molecule type" value="Genomic_DNA"/>
</dbReference>
<proteinExistence type="predicted"/>
<evidence type="ECO:0000313" key="3">
    <source>
        <dbReference type="Proteomes" id="UP000095395"/>
    </source>
</evidence>
<gene>
    <name evidence="2" type="ORF">DW654_17145</name>
    <name evidence="1" type="ORF">ERS852392_01234</name>
</gene>
<dbReference type="Proteomes" id="UP000283701">
    <property type="component" value="Unassembled WGS sequence"/>
</dbReference>
<evidence type="ECO:0000313" key="1">
    <source>
        <dbReference type="EMBL" id="CUN73388.1"/>
    </source>
</evidence>
<evidence type="ECO:0000313" key="4">
    <source>
        <dbReference type="Proteomes" id="UP000283701"/>
    </source>
</evidence>
<protein>
    <submittedName>
        <fullName evidence="1">Uncharacterized protein</fullName>
    </submittedName>
</protein>
<organism evidence="1 3">
    <name type="scientific">Roseburia inulinivorans</name>
    <dbReference type="NCBI Taxonomy" id="360807"/>
    <lineage>
        <taxon>Bacteria</taxon>
        <taxon>Bacillati</taxon>
        <taxon>Bacillota</taxon>
        <taxon>Clostridia</taxon>
        <taxon>Lachnospirales</taxon>
        <taxon>Lachnospiraceae</taxon>
        <taxon>Roseburia</taxon>
    </lineage>
</organism>
<dbReference type="AlphaFoldDB" id="A0A173ZDW5"/>
<dbReference type="Proteomes" id="UP000095395">
    <property type="component" value="Unassembled WGS sequence"/>
</dbReference>
<reference evidence="1 3" key="1">
    <citation type="submission" date="2015-09" db="EMBL/GenBank/DDBJ databases">
        <authorList>
            <consortium name="Pathogen Informatics"/>
        </authorList>
    </citation>
    <scope>NUCLEOTIDE SEQUENCE [LARGE SCALE GENOMIC DNA]</scope>
    <source>
        <strain evidence="1 3">2789STDY5608835</strain>
    </source>
</reference>
<name>A0A173ZDW5_9FIRM</name>
<dbReference type="EMBL" id="QRHP01000041">
    <property type="protein sequence ID" value="RHF80123.1"/>
    <property type="molecule type" value="Genomic_DNA"/>
</dbReference>
<reference evidence="2 4" key="2">
    <citation type="submission" date="2018-08" db="EMBL/GenBank/DDBJ databases">
        <title>A genome reference for cultivated species of the human gut microbiota.</title>
        <authorList>
            <person name="Zou Y."/>
            <person name="Xue W."/>
            <person name="Luo G."/>
        </authorList>
    </citation>
    <scope>NUCLEOTIDE SEQUENCE [LARGE SCALE GENOMIC DNA]</scope>
    <source>
        <strain evidence="2 4">AM23-23AC</strain>
    </source>
</reference>
<dbReference type="RefSeq" id="WP_055301762.1">
    <property type="nucleotide sequence ID" value="NZ_CYYR01000006.1"/>
</dbReference>